<dbReference type="AlphaFoldDB" id="A0A2P2PZR6"/>
<organism evidence="1">
    <name type="scientific">Rhizophora mucronata</name>
    <name type="common">Asiatic mangrove</name>
    <dbReference type="NCBI Taxonomy" id="61149"/>
    <lineage>
        <taxon>Eukaryota</taxon>
        <taxon>Viridiplantae</taxon>
        <taxon>Streptophyta</taxon>
        <taxon>Embryophyta</taxon>
        <taxon>Tracheophyta</taxon>
        <taxon>Spermatophyta</taxon>
        <taxon>Magnoliopsida</taxon>
        <taxon>eudicotyledons</taxon>
        <taxon>Gunneridae</taxon>
        <taxon>Pentapetalae</taxon>
        <taxon>rosids</taxon>
        <taxon>fabids</taxon>
        <taxon>Malpighiales</taxon>
        <taxon>Rhizophoraceae</taxon>
        <taxon>Rhizophora</taxon>
    </lineage>
</organism>
<reference evidence="1" key="1">
    <citation type="submission" date="2018-02" db="EMBL/GenBank/DDBJ databases">
        <title>Rhizophora mucronata_Transcriptome.</title>
        <authorList>
            <person name="Meera S.P."/>
            <person name="Sreeshan A."/>
            <person name="Augustine A."/>
        </authorList>
    </citation>
    <scope>NUCLEOTIDE SEQUENCE</scope>
    <source>
        <tissue evidence="1">Leaf</tissue>
    </source>
</reference>
<dbReference type="EMBL" id="GGEC01079737">
    <property type="protein sequence ID" value="MBX60221.1"/>
    <property type="molecule type" value="Transcribed_RNA"/>
</dbReference>
<evidence type="ECO:0000313" key="1">
    <source>
        <dbReference type="EMBL" id="MBX60221.1"/>
    </source>
</evidence>
<name>A0A2P2PZR6_RHIMU</name>
<proteinExistence type="predicted"/>
<sequence>MGVMDFDMTPSPTLSLVKFYWVCG</sequence>
<accession>A0A2P2PZR6</accession>
<protein>
    <submittedName>
        <fullName evidence="1">Uncharacterized protein</fullName>
    </submittedName>
</protein>